<evidence type="ECO:0000313" key="1">
    <source>
        <dbReference type="EMBL" id="MBC5617750.1"/>
    </source>
</evidence>
<evidence type="ECO:0000313" key="2">
    <source>
        <dbReference type="Proteomes" id="UP000636891"/>
    </source>
</evidence>
<accession>A0ABR7CQ04</accession>
<sequence length="254" mass="29130">MEKTILITVFSILLGTVAFSQSTRFLKRVENNYSSDLVRLNGKPDGYFNLDSKTEVEKLFFGDINAGIEFYVSPSTEANYGFRILKKPSDGSYTLEVKRISNWKEVETELREEFPWQRASANRYISEDSSVRLAQHNQAMLAEREKERPKRYQVETESIPVTDSFAEKLHERFVSSIDHFKGTGRPGKVLDGEETTFRCVVGDDVWTLTVSKTEGNILELSDLCKRIIEDAEAGRFDESKYIGRLEDYGQEDCN</sequence>
<gene>
    <name evidence="1" type="ORF">H8S08_12135</name>
</gene>
<dbReference type="Proteomes" id="UP000636891">
    <property type="component" value="Unassembled WGS sequence"/>
</dbReference>
<dbReference type="RefSeq" id="WP_118457606.1">
    <property type="nucleotide sequence ID" value="NZ_JACOOK010000010.1"/>
</dbReference>
<reference evidence="1 2" key="1">
    <citation type="submission" date="2020-08" db="EMBL/GenBank/DDBJ databases">
        <title>Genome public.</title>
        <authorList>
            <person name="Liu C."/>
            <person name="Sun Q."/>
        </authorList>
    </citation>
    <scope>NUCLEOTIDE SEQUENCE [LARGE SCALE GENOMIC DNA]</scope>
    <source>
        <strain evidence="1 2">New-7</strain>
    </source>
</reference>
<proteinExistence type="predicted"/>
<name>A0ABR7CQ04_9BACT</name>
<comment type="caution">
    <text evidence="1">The sequence shown here is derived from an EMBL/GenBank/DDBJ whole genome shotgun (WGS) entry which is preliminary data.</text>
</comment>
<keyword evidence="2" id="KW-1185">Reference proteome</keyword>
<dbReference type="EMBL" id="JACOOK010000010">
    <property type="protein sequence ID" value="MBC5617750.1"/>
    <property type="molecule type" value="Genomic_DNA"/>
</dbReference>
<protein>
    <recommendedName>
        <fullName evidence="3">Secreted protein</fullName>
    </recommendedName>
</protein>
<organism evidence="1 2">
    <name type="scientific">Alistipes hominis</name>
    <dbReference type="NCBI Taxonomy" id="2763015"/>
    <lineage>
        <taxon>Bacteria</taxon>
        <taxon>Pseudomonadati</taxon>
        <taxon>Bacteroidota</taxon>
        <taxon>Bacteroidia</taxon>
        <taxon>Bacteroidales</taxon>
        <taxon>Rikenellaceae</taxon>
        <taxon>Alistipes</taxon>
    </lineage>
</organism>
<evidence type="ECO:0008006" key="3">
    <source>
        <dbReference type="Google" id="ProtNLM"/>
    </source>
</evidence>